<evidence type="ECO:0000313" key="4">
    <source>
        <dbReference type="Proteomes" id="UP000290572"/>
    </source>
</evidence>
<dbReference type="EMBL" id="QBIY01012561">
    <property type="protein sequence ID" value="RXN23426.1"/>
    <property type="molecule type" value="Genomic_DNA"/>
</dbReference>
<feature type="region of interest" description="Disordered" evidence="1">
    <location>
        <begin position="1"/>
        <end position="22"/>
    </location>
</feature>
<sequence>MKGTRFRPTSARRSELNPKEGEETVCPLTVASLRFAFVRAGAVGQASVDWLASSPCRVTLGSPCQPCQRAKASSTSVSGGHRYCHRRPSGPDLERRVNSLRSI</sequence>
<organism evidence="3 4">
    <name type="scientific">Labeo rohita</name>
    <name type="common">Indian major carp</name>
    <name type="synonym">Cyprinus rohita</name>
    <dbReference type="NCBI Taxonomy" id="84645"/>
    <lineage>
        <taxon>Eukaryota</taxon>
        <taxon>Metazoa</taxon>
        <taxon>Chordata</taxon>
        <taxon>Craniata</taxon>
        <taxon>Vertebrata</taxon>
        <taxon>Euteleostomi</taxon>
        <taxon>Actinopterygii</taxon>
        <taxon>Neopterygii</taxon>
        <taxon>Teleostei</taxon>
        <taxon>Ostariophysi</taxon>
        <taxon>Cypriniformes</taxon>
        <taxon>Cyprinidae</taxon>
        <taxon>Labeoninae</taxon>
        <taxon>Labeonini</taxon>
        <taxon>Labeo</taxon>
    </lineage>
</organism>
<dbReference type="EMBL" id="QBIY01011554">
    <property type="protein sequence ID" value="RXN30638.1"/>
    <property type="molecule type" value="Genomic_DNA"/>
</dbReference>
<reference evidence="3 4" key="1">
    <citation type="submission" date="2018-03" db="EMBL/GenBank/DDBJ databases">
        <title>Draft genome sequence of Rohu Carp (Labeo rohita).</title>
        <authorList>
            <person name="Das P."/>
            <person name="Kushwaha B."/>
            <person name="Joshi C.G."/>
            <person name="Kumar D."/>
            <person name="Nagpure N.S."/>
            <person name="Sahoo L."/>
            <person name="Das S.P."/>
            <person name="Bit A."/>
            <person name="Patnaik S."/>
            <person name="Meher P.K."/>
            <person name="Jayasankar P."/>
            <person name="Koringa P.G."/>
            <person name="Patel N.V."/>
            <person name="Hinsu A.T."/>
            <person name="Kumar R."/>
            <person name="Pandey M."/>
            <person name="Agarwal S."/>
            <person name="Srivastava S."/>
            <person name="Singh M."/>
            <person name="Iquebal M.A."/>
            <person name="Jaiswal S."/>
            <person name="Angadi U.B."/>
            <person name="Kumar N."/>
            <person name="Raza M."/>
            <person name="Shah T.M."/>
            <person name="Rai A."/>
            <person name="Jena J.K."/>
        </authorList>
    </citation>
    <scope>NUCLEOTIDE SEQUENCE [LARGE SCALE GENOMIC DNA]</scope>
    <source>
        <strain evidence="3">DASCIFA01</strain>
        <tissue evidence="3">Testis</tissue>
    </source>
</reference>
<feature type="region of interest" description="Disordered" evidence="1">
    <location>
        <begin position="71"/>
        <end position="103"/>
    </location>
</feature>
<gene>
    <name evidence="3" type="ORF">ROHU_017544</name>
    <name evidence="2" type="ORF">ROHU_022832</name>
</gene>
<evidence type="ECO:0000313" key="3">
    <source>
        <dbReference type="EMBL" id="RXN30638.1"/>
    </source>
</evidence>
<evidence type="ECO:0000256" key="1">
    <source>
        <dbReference type="SAM" id="MobiDB-lite"/>
    </source>
</evidence>
<proteinExistence type="predicted"/>
<protein>
    <submittedName>
        <fullName evidence="3">Uncharacterized protein</fullName>
    </submittedName>
</protein>
<keyword evidence="4" id="KW-1185">Reference proteome</keyword>
<evidence type="ECO:0000313" key="2">
    <source>
        <dbReference type="EMBL" id="RXN23426.1"/>
    </source>
</evidence>
<comment type="caution">
    <text evidence="3">The sequence shown here is derived from an EMBL/GenBank/DDBJ whole genome shotgun (WGS) entry which is preliminary data.</text>
</comment>
<accession>A0A498N8V6</accession>
<dbReference type="AlphaFoldDB" id="A0A498N8V6"/>
<feature type="compositionally biased region" description="Basic and acidic residues" evidence="1">
    <location>
        <begin position="12"/>
        <end position="22"/>
    </location>
</feature>
<dbReference type="Proteomes" id="UP000290572">
    <property type="component" value="Unassembled WGS sequence"/>
</dbReference>
<name>A0A498N8V6_LABRO</name>